<sequence>MLALWFRAMRSPGTCRCISCIPEDAILASRPSLRSSRLIGSPTSTFAYTSVFAAGLAIDAQAKQKRNEQWDAAFGKLRDEMGQPLVDDKGIHVAQANLDSVEEVHSPGIDIDMLHQVAGMELVETQLDESTQLEADSDQVLESFWDHLRFDTRFPGSPNQNLTWPANTGPDLIKHYLPPQSLWSLDHMRWTALRKRQTWKKLAMQELAVTELIHALLTHSGVRRLPDKAFESLSPVIRSIACLSPEENSGARHHIHENMDRLAVVPTTASSEEIRDIKSIIMGIGNPTYHQDSDGDFYGIVQQMNTAIRKLFKEVPESASSYNASGFYSVLVKVCHNLLISTSAPDLQTFNLLLAGLKRQRRVELVPPVIRAFYRCKIRPNEITCAIILDHYIETNDPDSFSKFVAHMRGFGNALMLARPDITINEVGQSRLNRISEDKVYQQVHPTPLVFKYLMIGVLKFAGFDRAVDIYFEMKDNGWGLDTLGLSEFLNDCVQRADWNGGMLIWEEISSIKQTIEISHMAKAYSKMLSLCSVTGNTIAFNQLLNEVARRGLDRRRIMKSVMAAESRMRGQTEVSLAPAWTADNLLIAISDFMGTDQQEMQSDDISMSTSEQNEPPGSGQAAAAPHERGAPEESGSVEQHALNPEQAWAKWLQHELGEPAPDETRFLSIDPVALSGLMDFPSHFHNRQLHAKQEGSWGPLQQEQPWEKSI</sequence>
<name>A0A2V1EBP0_9PLEO</name>
<proteinExistence type="predicted"/>
<dbReference type="AlphaFoldDB" id="A0A2V1EBP0"/>
<dbReference type="STRING" id="97972.A0A2V1EBP0"/>
<dbReference type="Proteomes" id="UP000244855">
    <property type="component" value="Unassembled WGS sequence"/>
</dbReference>
<feature type="compositionally biased region" description="Polar residues" evidence="1">
    <location>
        <begin position="599"/>
        <end position="616"/>
    </location>
</feature>
<evidence type="ECO:0000256" key="1">
    <source>
        <dbReference type="SAM" id="MobiDB-lite"/>
    </source>
</evidence>
<evidence type="ECO:0000313" key="3">
    <source>
        <dbReference type="Proteomes" id="UP000244855"/>
    </source>
</evidence>
<dbReference type="InterPro" id="IPR050667">
    <property type="entry name" value="PPR-containing_protein"/>
</dbReference>
<evidence type="ECO:0008006" key="4">
    <source>
        <dbReference type="Google" id="ProtNLM"/>
    </source>
</evidence>
<dbReference type="Gene3D" id="1.25.40.10">
    <property type="entry name" value="Tetratricopeptide repeat domain"/>
    <property type="match status" value="1"/>
</dbReference>
<organism evidence="2 3">
    <name type="scientific">Periconia macrospinosa</name>
    <dbReference type="NCBI Taxonomy" id="97972"/>
    <lineage>
        <taxon>Eukaryota</taxon>
        <taxon>Fungi</taxon>
        <taxon>Dikarya</taxon>
        <taxon>Ascomycota</taxon>
        <taxon>Pezizomycotina</taxon>
        <taxon>Dothideomycetes</taxon>
        <taxon>Pleosporomycetidae</taxon>
        <taxon>Pleosporales</taxon>
        <taxon>Massarineae</taxon>
        <taxon>Periconiaceae</taxon>
        <taxon>Periconia</taxon>
    </lineage>
</organism>
<dbReference type="PANTHER" id="PTHR47939">
    <property type="entry name" value="MEMBRANE-ASSOCIATED SALT-INDUCIBLE PROTEIN-LIKE"/>
    <property type="match status" value="1"/>
</dbReference>
<dbReference type="PANTHER" id="PTHR47939:SF1">
    <property type="entry name" value="OS04G0684500 PROTEIN"/>
    <property type="match status" value="1"/>
</dbReference>
<gene>
    <name evidence="2" type="ORF">DM02DRAFT_714603</name>
</gene>
<feature type="region of interest" description="Disordered" evidence="1">
    <location>
        <begin position="599"/>
        <end position="640"/>
    </location>
</feature>
<protein>
    <recommendedName>
        <fullName evidence="4">Pentatricopeptide repeat protein</fullName>
    </recommendedName>
</protein>
<dbReference type="OrthoDB" id="185373at2759"/>
<dbReference type="EMBL" id="KZ805305">
    <property type="protein sequence ID" value="PVI07094.1"/>
    <property type="molecule type" value="Genomic_DNA"/>
</dbReference>
<feature type="region of interest" description="Disordered" evidence="1">
    <location>
        <begin position="692"/>
        <end position="711"/>
    </location>
</feature>
<evidence type="ECO:0000313" key="2">
    <source>
        <dbReference type="EMBL" id="PVI07094.1"/>
    </source>
</evidence>
<reference evidence="2 3" key="1">
    <citation type="journal article" date="2018" name="Sci. Rep.">
        <title>Comparative genomics provides insights into the lifestyle and reveals functional heterogeneity of dark septate endophytic fungi.</title>
        <authorList>
            <person name="Knapp D.G."/>
            <person name="Nemeth J.B."/>
            <person name="Barry K."/>
            <person name="Hainaut M."/>
            <person name="Henrissat B."/>
            <person name="Johnson J."/>
            <person name="Kuo A."/>
            <person name="Lim J.H.P."/>
            <person name="Lipzen A."/>
            <person name="Nolan M."/>
            <person name="Ohm R.A."/>
            <person name="Tamas L."/>
            <person name="Grigoriev I.V."/>
            <person name="Spatafora J.W."/>
            <person name="Nagy L.G."/>
            <person name="Kovacs G.M."/>
        </authorList>
    </citation>
    <scope>NUCLEOTIDE SEQUENCE [LARGE SCALE GENOMIC DNA]</scope>
    <source>
        <strain evidence="2 3">DSE2036</strain>
    </source>
</reference>
<accession>A0A2V1EBP0</accession>
<dbReference type="InterPro" id="IPR011990">
    <property type="entry name" value="TPR-like_helical_dom_sf"/>
</dbReference>
<keyword evidence="3" id="KW-1185">Reference proteome</keyword>